<dbReference type="InterPro" id="IPR004000">
    <property type="entry name" value="Actin"/>
</dbReference>
<evidence type="ECO:0000256" key="1">
    <source>
        <dbReference type="ARBA" id="ARBA00006752"/>
    </source>
</evidence>
<comment type="similarity">
    <text evidence="1 2">Belongs to the actin family.</text>
</comment>
<evidence type="ECO:0000256" key="2">
    <source>
        <dbReference type="RuleBase" id="RU000487"/>
    </source>
</evidence>
<evidence type="ECO:0000313" key="3">
    <source>
        <dbReference type="EMBL" id="PAV77790.1"/>
    </source>
</evidence>
<dbReference type="AlphaFoldDB" id="A0A2A2KV11"/>
<protein>
    <recommendedName>
        <fullName evidence="5">Actin</fullName>
    </recommendedName>
</protein>
<accession>A0A2A2KV11</accession>
<dbReference type="Pfam" id="PF00022">
    <property type="entry name" value="Actin"/>
    <property type="match status" value="2"/>
</dbReference>
<evidence type="ECO:0008006" key="5">
    <source>
        <dbReference type="Google" id="ProtNLM"/>
    </source>
</evidence>
<dbReference type="SMART" id="SM00268">
    <property type="entry name" value="ACTIN"/>
    <property type="match status" value="1"/>
</dbReference>
<dbReference type="EMBL" id="LIAE01007655">
    <property type="protein sequence ID" value="PAV77790.1"/>
    <property type="molecule type" value="Genomic_DNA"/>
</dbReference>
<dbReference type="PRINTS" id="PR00190">
    <property type="entry name" value="ACTIN"/>
</dbReference>
<dbReference type="Gene3D" id="3.30.420.40">
    <property type="match status" value="2"/>
</dbReference>
<comment type="caution">
    <text evidence="3">The sequence shown here is derived from an EMBL/GenBank/DDBJ whole genome shotgun (WGS) entry which is preliminary data.</text>
</comment>
<dbReference type="SUPFAM" id="SSF53067">
    <property type="entry name" value="Actin-like ATPase domain"/>
    <property type="match status" value="2"/>
</dbReference>
<evidence type="ECO:0000313" key="4">
    <source>
        <dbReference type="Proteomes" id="UP000218231"/>
    </source>
</evidence>
<proteinExistence type="inferred from homology"/>
<gene>
    <name evidence="3" type="ORF">WR25_10987</name>
</gene>
<dbReference type="PANTHER" id="PTHR11937">
    <property type="entry name" value="ACTIN"/>
    <property type="match status" value="1"/>
</dbReference>
<dbReference type="FunFam" id="3.90.640.10:FF:000007">
    <property type="entry name" value="Actin like 7B"/>
    <property type="match status" value="1"/>
</dbReference>
<reference evidence="3 4" key="1">
    <citation type="journal article" date="2017" name="Curr. Biol.">
        <title>Genome architecture and evolution of a unichromosomal asexual nematode.</title>
        <authorList>
            <person name="Fradin H."/>
            <person name="Zegar C."/>
            <person name="Gutwein M."/>
            <person name="Lucas J."/>
            <person name="Kovtun M."/>
            <person name="Corcoran D."/>
            <person name="Baugh L.R."/>
            <person name="Kiontke K."/>
            <person name="Gunsalus K."/>
            <person name="Fitch D.H."/>
            <person name="Piano F."/>
        </authorList>
    </citation>
    <scope>NUCLEOTIDE SEQUENCE [LARGE SCALE GENOMIC DNA]</scope>
    <source>
        <strain evidence="3">PF1309</strain>
    </source>
</reference>
<sequence>MDWEYSVVIDNGSGSCKAGLSSDEEPKVIIANASKKPISRGIIEDWDEMSIVWKEAYEKLGVQPEHQPVLLSEVPFNPVKDREKMIQIMFEEFNTPALYIANQARLALFASGRSTGIVIESGDGVTHIVPMQESSKIIMCSIQCLDLGGHDLTNYLKKLLSERGIPSIDDKIAEDIKEKLCYVSDNFEQEMIKEAASIEKAYEMKDGQAITIGNERFRCPEVLFKPSLIGMKFVGIHEMRCKYSQ</sequence>
<dbReference type="Proteomes" id="UP000218231">
    <property type="component" value="Unassembled WGS sequence"/>
</dbReference>
<dbReference type="InterPro" id="IPR043129">
    <property type="entry name" value="ATPase_NBD"/>
</dbReference>
<organism evidence="3 4">
    <name type="scientific">Diploscapter pachys</name>
    <dbReference type="NCBI Taxonomy" id="2018661"/>
    <lineage>
        <taxon>Eukaryota</taxon>
        <taxon>Metazoa</taxon>
        <taxon>Ecdysozoa</taxon>
        <taxon>Nematoda</taxon>
        <taxon>Chromadorea</taxon>
        <taxon>Rhabditida</taxon>
        <taxon>Rhabditina</taxon>
        <taxon>Rhabditomorpha</taxon>
        <taxon>Rhabditoidea</taxon>
        <taxon>Rhabditidae</taxon>
        <taxon>Diploscapter</taxon>
    </lineage>
</organism>
<name>A0A2A2KV11_9BILA</name>
<keyword evidence="4" id="KW-1185">Reference proteome</keyword>
<dbReference type="Gene3D" id="3.90.640.10">
    <property type="entry name" value="Actin, Chain A, domain 4"/>
    <property type="match status" value="1"/>
</dbReference>
<dbReference type="FunFam" id="3.30.420.40:FF:000050">
    <property type="entry name" value="Actin, alpha skeletal muscle"/>
    <property type="match status" value="1"/>
</dbReference>
<dbReference type="STRING" id="2018661.A0A2A2KV11"/>